<keyword evidence="4" id="KW-0804">Transcription</keyword>
<evidence type="ECO:0000313" key="8">
    <source>
        <dbReference type="Proteomes" id="UP000324611"/>
    </source>
</evidence>
<protein>
    <submittedName>
        <fullName evidence="7">Sigma-70 family RNA polymerase sigma factor</fullName>
    </submittedName>
</protein>
<proteinExistence type="inferred from homology"/>
<dbReference type="InterPro" id="IPR013249">
    <property type="entry name" value="RNA_pol_sigma70_r4_t2"/>
</dbReference>
<dbReference type="EMBL" id="VUOC01000004">
    <property type="protein sequence ID" value="KAA2238513.1"/>
    <property type="molecule type" value="Genomic_DNA"/>
</dbReference>
<evidence type="ECO:0000313" key="7">
    <source>
        <dbReference type="EMBL" id="KAA2238513.1"/>
    </source>
</evidence>
<comment type="caution">
    <text evidence="7">The sequence shown here is derived from an EMBL/GenBank/DDBJ whole genome shotgun (WGS) entry which is preliminary data.</text>
</comment>
<dbReference type="NCBIfam" id="TIGR02937">
    <property type="entry name" value="sigma70-ECF"/>
    <property type="match status" value="1"/>
</dbReference>
<sequence length="219" mass="25091">MLPPFCSSPYTSCLLINLKTLLINLSAHTADYHDACDNLDQILDGCRRSDRLCQEKLYYLYFDRMLGVIRRYTTDQDQGVDILNNGFLRAFQKIAQYQHSGSFEGWLRRIIVHAVADYFRSAQAQQKERSVADVPEDLATVHADNRLEYKDLLQALELLPPTTRVVINLFIIDGYSHKEIATMLNISTGTSKWHVAEGKRLLKEHVTAQQNVFNNNKAV</sequence>
<reference evidence="7 8" key="1">
    <citation type="submission" date="2019-09" db="EMBL/GenBank/DDBJ databases">
        <title>Chitinophaga ginsengihumi sp. nov., isolated from soil of ginseng rhizosphere.</title>
        <authorList>
            <person name="Lee J."/>
        </authorList>
    </citation>
    <scope>NUCLEOTIDE SEQUENCE [LARGE SCALE GENOMIC DNA]</scope>
    <source>
        <strain evidence="7 8">BN140078</strain>
    </source>
</reference>
<dbReference type="Pfam" id="PF08281">
    <property type="entry name" value="Sigma70_r4_2"/>
    <property type="match status" value="1"/>
</dbReference>
<keyword evidence="2" id="KW-0805">Transcription regulation</keyword>
<dbReference type="SUPFAM" id="SSF88659">
    <property type="entry name" value="Sigma3 and sigma4 domains of RNA polymerase sigma factors"/>
    <property type="match status" value="1"/>
</dbReference>
<dbReference type="InterPro" id="IPR036388">
    <property type="entry name" value="WH-like_DNA-bd_sf"/>
</dbReference>
<keyword evidence="8" id="KW-1185">Reference proteome</keyword>
<organism evidence="7 8">
    <name type="scientific">Chitinophaga agrisoli</name>
    <dbReference type="NCBI Taxonomy" id="2607653"/>
    <lineage>
        <taxon>Bacteria</taxon>
        <taxon>Pseudomonadati</taxon>
        <taxon>Bacteroidota</taxon>
        <taxon>Chitinophagia</taxon>
        <taxon>Chitinophagales</taxon>
        <taxon>Chitinophagaceae</taxon>
        <taxon>Chitinophaga</taxon>
    </lineage>
</organism>
<dbReference type="Proteomes" id="UP000324611">
    <property type="component" value="Unassembled WGS sequence"/>
</dbReference>
<evidence type="ECO:0000259" key="6">
    <source>
        <dbReference type="Pfam" id="PF08281"/>
    </source>
</evidence>
<dbReference type="GO" id="GO:0006352">
    <property type="term" value="P:DNA-templated transcription initiation"/>
    <property type="evidence" value="ECO:0007669"/>
    <property type="project" value="InterPro"/>
</dbReference>
<dbReference type="Gene3D" id="1.10.10.10">
    <property type="entry name" value="Winged helix-like DNA-binding domain superfamily/Winged helix DNA-binding domain"/>
    <property type="match status" value="1"/>
</dbReference>
<dbReference type="InterPro" id="IPR013324">
    <property type="entry name" value="RNA_pol_sigma_r3/r4-like"/>
</dbReference>
<reference evidence="7 8" key="2">
    <citation type="submission" date="2019-09" db="EMBL/GenBank/DDBJ databases">
        <authorList>
            <person name="Jin C."/>
        </authorList>
    </citation>
    <scope>NUCLEOTIDE SEQUENCE [LARGE SCALE GENOMIC DNA]</scope>
    <source>
        <strain evidence="7 8">BN140078</strain>
    </source>
</reference>
<dbReference type="InterPro" id="IPR013325">
    <property type="entry name" value="RNA_pol_sigma_r2"/>
</dbReference>
<dbReference type="PANTHER" id="PTHR43133:SF46">
    <property type="entry name" value="RNA POLYMERASE SIGMA-70 FACTOR ECF SUBFAMILY"/>
    <property type="match status" value="1"/>
</dbReference>
<evidence type="ECO:0000256" key="3">
    <source>
        <dbReference type="ARBA" id="ARBA00023082"/>
    </source>
</evidence>
<dbReference type="GO" id="GO:0016987">
    <property type="term" value="F:sigma factor activity"/>
    <property type="evidence" value="ECO:0007669"/>
    <property type="project" value="UniProtKB-KW"/>
</dbReference>
<feature type="domain" description="RNA polymerase sigma-70 region 2" evidence="5">
    <location>
        <begin position="61"/>
        <end position="123"/>
    </location>
</feature>
<gene>
    <name evidence="7" type="ORF">F0L74_20020</name>
</gene>
<dbReference type="Gene3D" id="1.10.1740.10">
    <property type="match status" value="1"/>
</dbReference>
<dbReference type="PANTHER" id="PTHR43133">
    <property type="entry name" value="RNA POLYMERASE ECF-TYPE SIGMA FACTO"/>
    <property type="match status" value="1"/>
</dbReference>
<evidence type="ECO:0000256" key="1">
    <source>
        <dbReference type="ARBA" id="ARBA00010641"/>
    </source>
</evidence>
<evidence type="ECO:0000256" key="2">
    <source>
        <dbReference type="ARBA" id="ARBA00023015"/>
    </source>
</evidence>
<name>A0A5B2VG43_9BACT</name>
<dbReference type="AlphaFoldDB" id="A0A5B2VG43"/>
<dbReference type="InterPro" id="IPR014284">
    <property type="entry name" value="RNA_pol_sigma-70_dom"/>
</dbReference>
<accession>A0A5B2VG43</accession>
<evidence type="ECO:0000256" key="4">
    <source>
        <dbReference type="ARBA" id="ARBA00023163"/>
    </source>
</evidence>
<dbReference type="InterPro" id="IPR039425">
    <property type="entry name" value="RNA_pol_sigma-70-like"/>
</dbReference>
<evidence type="ECO:0000259" key="5">
    <source>
        <dbReference type="Pfam" id="PF04542"/>
    </source>
</evidence>
<dbReference type="Pfam" id="PF04542">
    <property type="entry name" value="Sigma70_r2"/>
    <property type="match status" value="1"/>
</dbReference>
<dbReference type="InterPro" id="IPR007627">
    <property type="entry name" value="RNA_pol_sigma70_r2"/>
</dbReference>
<comment type="similarity">
    <text evidence="1">Belongs to the sigma-70 factor family. ECF subfamily.</text>
</comment>
<feature type="domain" description="RNA polymerase sigma factor 70 region 4 type 2" evidence="6">
    <location>
        <begin position="151"/>
        <end position="201"/>
    </location>
</feature>
<keyword evidence="3" id="KW-0731">Sigma factor</keyword>
<dbReference type="SUPFAM" id="SSF88946">
    <property type="entry name" value="Sigma2 domain of RNA polymerase sigma factors"/>
    <property type="match status" value="1"/>
</dbReference>
<dbReference type="GO" id="GO:0003677">
    <property type="term" value="F:DNA binding"/>
    <property type="evidence" value="ECO:0007669"/>
    <property type="project" value="InterPro"/>
</dbReference>